<dbReference type="GeneID" id="116286825"/>
<proteinExistence type="predicted"/>
<dbReference type="Proteomes" id="UP000515163">
    <property type="component" value="Unplaced"/>
</dbReference>
<name>A0A6P8H9V2_ACTTE</name>
<accession>A0A6P8H9V2</accession>
<dbReference type="PANTHER" id="PTHR22710:SF2">
    <property type="entry name" value="X-RAY RADIATION RESISTANCE-ASSOCIATED PROTEIN 1"/>
    <property type="match status" value="1"/>
</dbReference>
<evidence type="ECO:0000256" key="3">
    <source>
        <dbReference type="ARBA" id="ARBA00022614"/>
    </source>
</evidence>
<keyword evidence="3" id="KW-0433">Leucine-rich repeat</keyword>
<dbReference type="PROSITE" id="PS51450">
    <property type="entry name" value="LRR"/>
    <property type="match status" value="1"/>
</dbReference>
<keyword evidence="6" id="KW-1185">Reference proteome</keyword>
<dbReference type="KEGG" id="aten:116286825"/>
<evidence type="ECO:0000313" key="6">
    <source>
        <dbReference type="Proteomes" id="UP000515163"/>
    </source>
</evidence>
<keyword evidence="4" id="KW-0677">Repeat</keyword>
<feature type="compositionally biased region" description="Basic and acidic residues" evidence="5">
    <location>
        <begin position="558"/>
        <end position="573"/>
    </location>
</feature>
<evidence type="ECO:0000256" key="5">
    <source>
        <dbReference type="SAM" id="MobiDB-lite"/>
    </source>
</evidence>
<organism evidence="6 7">
    <name type="scientific">Actinia tenebrosa</name>
    <name type="common">Australian red waratah sea anemone</name>
    <dbReference type="NCBI Taxonomy" id="6105"/>
    <lineage>
        <taxon>Eukaryota</taxon>
        <taxon>Metazoa</taxon>
        <taxon>Cnidaria</taxon>
        <taxon>Anthozoa</taxon>
        <taxon>Hexacorallia</taxon>
        <taxon>Actiniaria</taxon>
        <taxon>Actiniidae</taxon>
        <taxon>Actinia</taxon>
    </lineage>
</organism>
<feature type="compositionally biased region" description="Polar residues" evidence="5">
    <location>
        <begin position="575"/>
        <end position="584"/>
    </location>
</feature>
<feature type="region of interest" description="Disordered" evidence="5">
    <location>
        <begin position="688"/>
        <end position="714"/>
    </location>
</feature>
<dbReference type="Gene3D" id="3.80.10.10">
    <property type="entry name" value="Ribonuclease Inhibitor"/>
    <property type="match status" value="1"/>
</dbReference>
<dbReference type="InParanoid" id="A0A6P8H9V2"/>
<dbReference type="InterPro" id="IPR032675">
    <property type="entry name" value="LRR_dom_sf"/>
</dbReference>
<dbReference type="OrthoDB" id="1687175at2759"/>
<comment type="subcellular location">
    <subcellularLocation>
        <location evidence="1">Cytoplasm</location>
    </subcellularLocation>
</comment>
<evidence type="ECO:0000256" key="2">
    <source>
        <dbReference type="ARBA" id="ARBA00022490"/>
    </source>
</evidence>
<dbReference type="SUPFAM" id="SSF52058">
    <property type="entry name" value="L domain-like"/>
    <property type="match status" value="1"/>
</dbReference>
<feature type="compositionally biased region" description="Basic residues" evidence="5">
    <location>
        <begin position="624"/>
        <end position="634"/>
    </location>
</feature>
<feature type="compositionally biased region" description="Basic and acidic residues" evidence="5">
    <location>
        <begin position="700"/>
        <end position="714"/>
    </location>
</feature>
<evidence type="ECO:0000256" key="1">
    <source>
        <dbReference type="ARBA" id="ARBA00004496"/>
    </source>
</evidence>
<dbReference type="AlphaFoldDB" id="A0A6P8H9V2"/>
<feature type="compositionally biased region" description="Basic and acidic residues" evidence="5">
    <location>
        <begin position="585"/>
        <end position="598"/>
    </location>
</feature>
<dbReference type="RefSeq" id="XP_031549270.1">
    <property type="nucleotide sequence ID" value="XM_031693410.1"/>
</dbReference>
<feature type="region of interest" description="Disordered" evidence="5">
    <location>
        <begin position="494"/>
        <end position="639"/>
    </location>
</feature>
<feature type="region of interest" description="Disordered" evidence="5">
    <location>
        <begin position="290"/>
        <end position="332"/>
    </location>
</feature>
<keyword evidence="2" id="KW-0963">Cytoplasm</keyword>
<evidence type="ECO:0000313" key="7">
    <source>
        <dbReference type="RefSeq" id="XP_031549270.1"/>
    </source>
</evidence>
<evidence type="ECO:0000256" key="4">
    <source>
        <dbReference type="ARBA" id="ARBA00022737"/>
    </source>
</evidence>
<dbReference type="InterPro" id="IPR001611">
    <property type="entry name" value="Leu-rich_rpt"/>
</dbReference>
<gene>
    <name evidence="7" type="primary">LOC116286825</name>
</gene>
<dbReference type="GO" id="GO:0005634">
    <property type="term" value="C:nucleus"/>
    <property type="evidence" value="ECO:0007669"/>
    <property type="project" value="TreeGrafter"/>
</dbReference>
<dbReference type="GO" id="GO:0005737">
    <property type="term" value="C:cytoplasm"/>
    <property type="evidence" value="ECO:0007669"/>
    <property type="project" value="UniProtKB-SubCell"/>
</dbReference>
<feature type="compositionally biased region" description="Basic and acidic residues" evidence="5">
    <location>
        <begin position="534"/>
        <end position="547"/>
    </location>
</feature>
<dbReference type="FunCoup" id="A0A6P8H9V2">
    <property type="interactions" value="1194"/>
</dbReference>
<sequence>MTEYTSNGSFSTGFSSQCFPVRSLANYRRVDEGGAWLVAYRAEQRRRFKAVLSNEPVQQIEPDASLMRKRQSPELIQEKAKRLDGFYLMRKFYVEDPSDLCSINISGNDLSEVSEDDFLLFDNVVHVDAGDNNLPFNAFKNFISLRELEIPLNNISGSIRLEPHDFLYLEKLDLSYNRVTSEDILDLGLLPCLKTLHLTGNEIKRLPLEMARTYRAITGITLSGTVESEDRKVRFQRLENLFMDNNELTDTSTFSSLAGLRRLKYLNLENNEVASIPHLRLLGARVRQSEGRISVQKERETAKERTAEQNEQKIEDEREVEGRDTPEADKDDLVLDGVDEMLSKKLPGDDKDEMTNGMGIRHRSSTLTEDASLLGEKYNPPLPFPSLLHLNLANNMVFEEEGLFAVAGWPRIKELVIWGNPLTTAFKGDPPLLSIRLGKLKGVRIFRQKPVKRTKHHVNLSNVAQYRKVDDTLPPAPRKRDIFMLESPSKREAISYVGPQPRPLPPISAPSGIRTRHQSRAVTPRQLSTAPNMADRHTKNRKTDSRSRSVPPESKQTSLDRESMGNQSEEVKTTGEATSSVDTTNTRKHEAAGKKTQTDEGFFMTQIDEPEFLETPANKETPRPRKKKSRKAKHQHPDRPFSVEAKYKGYEDLLDVDENDPDIIIPKKIQESVRSLQYTLQHPLVFTEPQGNYKEKPKKKVEPKPKESRQSKVEEMSKLLDKMRMGNKIIESNLANVIEDYHKDPKLRKQFPKAKELLDEVQAKYNEVRMKSLRPSSEARRIFQPELVREPSEVESLGSSFLEEERQVLNELAKFKQRLDGRI</sequence>
<protein>
    <submittedName>
        <fullName evidence="7">X-ray radiation resistance-associated protein 1-like</fullName>
    </submittedName>
</protein>
<dbReference type="PANTHER" id="PTHR22710">
    <property type="entry name" value="X-RAY RADIATION RESISTANCE ASSOCIATED PROTEIN 1 XRRA1"/>
    <property type="match status" value="1"/>
</dbReference>
<reference evidence="7" key="1">
    <citation type="submission" date="2025-08" db="UniProtKB">
        <authorList>
            <consortium name="RefSeq"/>
        </authorList>
    </citation>
    <scope>IDENTIFICATION</scope>
    <source>
        <tissue evidence="7">Tentacle</tissue>
    </source>
</reference>